<accession>A0ABD6DR64</accession>
<feature type="domain" description="AB hydrolase-1" evidence="2">
    <location>
        <begin position="20"/>
        <end position="246"/>
    </location>
</feature>
<dbReference type="PANTHER" id="PTHR43798:SF31">
    <property type="entry name" value="AB HYDROLASE SUPERFAMILY PROTEIN YCLE"/>
    <property type="match status" value="1"/>
</dbReference>
<dbReference type="InterPro" id="IPR000639">
    <property type="entry name" value="Epox_hydrolase-like"/>
</dbReference>
<gene>
    <name evidence="3" type="ORF">ACFSBL_19200</name>
</gene>
<dbReference type="Pfam" id="PF00561">
    <property type="entry name" value="Abhydrolase_1"/>
    <property type="match status" value="1"/>
</dbReference>
<evidence type="ECO:0000256" key="1">
    <source>
        <dbReference type="ARBA" id="ARBA00022801"/>
    </source>
</evidence>
<dbReference type="RefSeq" id="WP_256401697.1">
    <property type="nucleotide sequence ID" value="NZ_JANHJR010000004.1"/>
</dbReference>
<dbReference type="GO" id="GO:0016787">
    <property type="term" value="F:hydrolase activity"/>
    <property type="evidence" value="ECO:0007669"/>
    <property type="project" value="UniProtKB-KW"/>
</dbReference>
<protein>
    <submittedName>
        <fullName evidence="3">Alpha/beta fold hydrolase</fullName>
    </submittedName>
</protein>
<evidence type="ECO:0000313" key="3">
    <source>
        <dbReference type="EMBL" id="MFD1647825.1"/>
    </source>
</evidence>
<dbReference type="SUPFAM" id="SSF53474">
    <property type="entry name" value="alpha/beta-Hydrolases"/>
    <property type="match status" value="1"/>
</dbReference>
<comment type="caution">
    <text evidence="3">The sequence shown here is derived from an EMBL/GenBank/DDBJ whole genome shotgun (WGS) entry which is preliminary data.</text>
</comment>
<organism evidence="3 4">
    <name type="scientific">Haloarchaeobius litoreus</name>
    <dbReference type="NCBI Taxonomy" id="755306"/>
    <lineage>
        <taxon>Archaea</taxon>
        <taxon>Methanobacteriati</taxon>
        <taxon>Methanobacteriota</taxon>
        <taxon>Stenosarchaea group</taxon>
        <taxon>Halobacteria</taxon>
        <taxon>Halobacteriales</taxon>
        <taxon>Halorubellaceae</taxon>
        <taxon>Haloarchaeobius</taxon>
    </lineage>
</organism>
<dbReference type="InterPro" id="IPR000073">
    <property type="entry name" value="AB_hydrolase_1"/>
</dbReference>
<dbReference type="AlphaFoldDB" id="A0ABD6DR64"/>
<dbReference type="EMBL" id="JBHUDO010000004">
    <property type="protein sequence ID" value="MFD1647825.1"/>
    <property type="molecule type" value="Genomic_DNA"/>
</dbReference>
<keyword evidence="1 3" id="KW-0378">Hydrolase</keyword>
<proteinExistence type="predicted"/>
<reference evidence="3 4" key="1">
    <citation type="journal article" date="2019" name="Int. J. Syst. Evol. Microbiol.">
        <title>The Global Catalogue of Microorganisms (GCM) 10K type strain sequencing project: providing services to taxonomists for standard genome sequencing and annotation.</title>
        <authorList>
            <consortium name="The Broad Institute Genomics Platform"/>
            <consortium name="The Broad Institute Genome Sequencing Center for Infectious Disease"/>
            <person name="Wu L."/>
            <person name="Ma J."/>
        </authorList>
    </citation>
    <scope>NUCLEOTIDE SEQUENCE [LARGE SCALE GENOMIC DNA]</scope>
    <source>
        <strain evidence="3 4">CGMCC 1.10390</strain>
    </source>
</reference>
<dbReference type="PANTHER" id="PTHR43798">
    <property type="entry name" value="MONOACYLGLYCEROL LIPASE"/>
    <property type="match status" value="1"/>
</dbReference>
<keyword evidence="4" id="KW-1185">Reference proteome</keyword>
<evidence type="ECO:0000313" key="4">
    <source>
        <dbReference type="Proteomes" id="UP001597034"/>
    </source>
</evidence>
<dbReference type="Proteomes" id="UP001597034">
    <property type="component" value="Unassembled WGS sequence"/>
</dbReference>
<dbReference type="InterPro" id="IPR050266">
    <property type="entry name" value="AB_hydrolase_sf"/>
</dbReference>
<dbReference type="PRINTS" id="PR00111">
    <property type="entry name" value="ABHYDROLASE"/>
</dbReference>
<sequence length="260" mass="27555">MRTEVNGIELAYEVEGRGRPVVLVHGLGSTLNTWEGVADSLSVAYEVYRFDLRGSGRSDVPDGPYELDDWVGDLRAFLDDQELDAVHLVGHSLGSIVSMQFAAESPERVRTLSLAAAGPGMPDEKVAELSSVADAIESEGMDAHADEETAESLSAHTKETKPELVGLYRELVLSNDPAGYAASMRGLMDASVMPVLGDIEAPTLLLAAENDTVTPPVASLIIAGKVPDATVTVLPDAGHMAHLEAPKAVATELHEFIANN</sequence>
<dbReference type="PRINTS" id="PR00412">
    <property type="entry name" value="EPOXHYDRLASE"/>
</dbReference>
<name>A0ABD6DR64_9EURY</name>
<dbReference type="Gene3D" id="3.40.50.1820">
    <property type="entry name" value="alpha/beta hydrolase"/>
    <property type="match status" value="1"/>
</dbReference>
<dbReference type="InterPro" id="IPR029058">
    <property type="entry name" value="AB_hydrolase_fold"/>
</dbReference>
<evidence type="ECO:0000259" key="2">
    <source>
        <dbReference type="Pfam" id="PF00561"/>
    </source>
</evidence>